<feature type="domain" description="DDE-1" evidence="2">
    <location>
        <begin position="236"/>
        <end position="371"/>
    </location>
</feature>
<feature type="compositionally biased region" description="Polar residues" evidence="1">
    <location>
        <begin position="430"/>
        <end position="446"/>
    </location>
</feature>
<evidence type="ECO:0000259" key="2">
    <source>
        <dbReference type="Pfam" id="PF03184"/>
    </source>
</evidence>
<dbReference type="AlphaFoldDB" id="A0A6J2YUY8"/>
<name>A0A6J2YUY8_SITOR</name>
<dbReference type="GO" id="GO:0003677">
    <property type="term" value="F:DNA binding"/>
    <property type="evidence" value="ECO:0007669"/>
    <property type="project" value="InterPro"/>
</dbReference>
<evidence type="ECO:0000259" key="3">
    <source>
        <dbReference type="Pfam" id="PF05225"/>
    </source>
</evidence>
<dbReference type="Gene3D" id="3.30.420.10">
    <property type="entry name" value="Ribonuclease H-like superfamily/Ribonuclease H"/>
    <property type="match status" value="1"/>
</dbReference>
<dbReference type="InParanoid" id="A0A6J2YUY8"/>
<evidence type="ECO:0000313" key="5">
    <source>
        <dbReference type="RefSeq" id="XP_030767099.1"/>
    </source>
</evidence>
<protein>
    <submittedName>
        <fullName evidence="5">Uncharacterized protein LOC115890888</fullName>
    </submittedName>
</protein>
<dbReference type="GO" id="GO:0005634">
    <property type="term" value="C:nucleus"/>
    <property type="evidence" value="ECO:0007669"/>
    <property type="project" value="TreeGrafter"/>
</dbReference>
<dbReference type="PANTHER" id="PTHR19303">
    <property type="entry name" value="TRANSPOSON"/>
    <property type="match status" value="1"/>
</dbReference>
<dbReference type="Pfam" id="PF03184">
    <property type="entry name" value="DDE_1"/>
    <property type="match status" value="1"/>
</dbReference>
<proteinExistence type="predicted"/>
<dbReference type="PANTHER" id="PTHR19303:SF74">
    <property type="entry name" value="POGO TRANSPOSABLE ELEMENT WITH KRAB DOMAIN"/>
    <property type="match status" value="1"/>
</dbReference>
<evidence type="ECO:0000313" key="4">
    <source>
        <dbReference type="Proteomes" id="UP000504635"/>
    </source>
</evidence>
<feature type="compositionally biased region" description="Low complexity" evidence="1">
    <location>
        <begin position="447"/>
        <end position="465"/>
    </location>
</feature>
<sequence>MVRNYVRKRNEPVVSEAKIRTAVLDVLQNKISIRIASTKHGVKKSTLQDRVKKARTARGQNAFSDSGNESSDEDSLPSIGLSKYATRQVFSVPEENELESYLKQSSQILYGLTYQATRKLAYEYAVKLGKHFPQQWKTNEIAGVEWMRSFMKRHPRLSLRKPENTSVARASAFNKYNVEDFFKNYSDVQIKYGFLPNRIWNTDETGISTVIQAPKVVAETGKRVVGQCVSGERGTLVTFCGIISATGNTIPPMYIYPRVRIKKHFLNGSTPGAIGYGSKSGWMTAQLFVRLLGHISNHTQSSPTNPILLLMDNHETHVSVEAINYSRDHGIVLLSFPPHCTHKMQPLDKAVYGPFKQKCKVSFNDHILNNPGAPITIYDIAKLTSEPYLQSFTPKNITSGFSSTGLWPINRLIFSDSDFFGAYATDRPQPESTGDLTSQPNDHLNQPSTSFNHSINSSNIPSTSSDHPPSASDHLTSLNDVSVHCVTNEVKTTAMIRSIIDEIIDVVTKPPVNIISVHPIVKPSDVKSFPKAPPRKTNRKSRIGKSRIYTSTPEKIRVEELEDIRRQKLDKSETKKKLVIQTSVTKLKKKSLKTKLNVQEKQTKKTLRKVTKRANESPTSSDSESEYFKAMKKKNRFLESPSDSDTGMESDCDEFTKLLDDETISCDDFVLVRFPTKKTVVYYVGQVIELAEYGEFVIKYLRHSQNRFHFPFVDDISNVARCDIESKLPKPNTVAGNARLASFLKFNVNFSSFNLK</sequence>
<dbReference type="InterPro" id="IPR004875">
    <property type="entry name" value="DDE_SF_endonuclease_dom"/>
</dbReference>
<feature type="domain" description="HTH psq-type" evidence="3">
    <location>
        <begin position="16"/>
        <end position="57"/>
    </location>
</feature>
<keyword evidence="4" id="KW-1185">Reference proteome</keyword>
<dbReference type="Gene3D" id="1.10.10.60">
    <property type="entry name" value="Homeodomain-like"/>
    <property type="match status" value="1"/>
</dbReference>
<dbReference type="InterPro" id="IPR050863">
    <property type="entry name" value="CenT-Element_Derived"/>
</dbReference>
<feature type="region of interest" description="Disordered" evidence="1">
    <location>
        <begin position="424"/>
        <end position="475"/>
    </location>
</feature>
<accession>A0A6J2YUY8</accession>
<dbReference type="KEGG" id="soy:115890888"/>
<dbReference type="InterPro" id="IPR036397">
    <property type="entry name" value="RNaseH_sf"/>
</dbReference>
<dbReference type="InterPro" id="IPR007889">
    <property type="entry name" value="HTH_Psq"/>
</dbReference>
<feature type="region of interest" description="Disordered" evidence="1">
    <location>
        <begin position="54"/>
        <end position="77"/>
    </location>
</feature>
<dbReference type="GeneID" id="115890888"/>
<dbReference type="RefSeq" id="XP_030767099.1">
    <property type="nucleotide sequence ID" value="XM_030911239.1"/>
</dbReference>
<reference evidence="5" key="1">
    <citation type="submission" date="2025-08" db="UniProtKB">
        <authorList>
            <consortium name="RefSeq"/>
        </authorList>
    </citation>
    <scope>IDENTIFICATION</scope>
    <source>
        <tissue evidence="5">Gonads</tissue>
    </source>
</reference>
<dbReference type="OrthoDB" id="8187571at2759"/>
<organism evidence="4 5">
    <name type="scientific">Sitophilus oryzae</name>
    <name type="common">Rice weevil</name>
    <name type="synonym">Curculio oryzae</name>
    <dbReference type="NCBI Taxonomy" id="7048"/>
    <lineage>
        <taxon>Eukaryota</taxon>
        <taxon>Metazoa</taxon>
        <taxon>Ecdysozoa</taxon>
        <taxon>Arthropoda</taxon>
        <taxon>Hexapoda</taxon>
        <taxon>Insecta</taxon>
        <taxon>Pterygota</taxon>
        <taxon>Neoptera</taxon>
        <taxon>Endopterygota</taxon>
        <taxon>Coleoptera</taxon>
        <taxon>Polyphaga</taxon>
        <taxon>Cucujiformia</taxon>
        <taxon>Curculionidae</taxon>
        <taxon>Dryophthorinae</taxon>
        <taxon>Sitophilus</taxon>
    </lineage>
</organism>
<gene>
    <name evidence="5" type="primary">LOC115890888</name>
</gene>
<feature type="region of interest" description="Disordered" evidence="1">
    <location>
        <begin position="599"/>
        <end position="626"/>
    </location>
</feature>
<dbReference type="Proteomes" id="UP000504635">
    <property type="component" value="Unplaced"/>
</dbReference>
<dbReference type="Pfam" id="PF05225">
    <property type="entry name" value="HTH_psq"/>
    <property type="match status" value="1"/>
</dbReference>
<evidence type="ECO:0000256" key="1">
    <source>
        <dbReference type="SAM" id="MobiDB-lite"/>
    </source>
</evidence>